<dbReference type="InterPro" id="IPR008733">
    <property type="entry name" value="PEX11"/>
</dbReference>
<feature type="region of interest" description="Disordered" evidence="5">
    <location>
        <begin position="1"/>
        <end position="65"/>
    </location>
</feature>
<evidence type="ECO:0000256" key="2">
    <source>
        <dbReference type="ARBA" id="ARBA00023136"/>
    </source>
</evidence>
<feature type="compositionally biased region" description="Low complexity" evidence="5">
    <location>
        <begin position="1"/>
        <end position="34"/>
    </location>
</feature>
<proteinExistence type="predicted"/>
<keyword evidence="1" id="KW-0962">Peroxisome biogenesis</keyword>
<dbReference type="GO" id="GO:0005778">
    <property type="term" value="C:peroxisomal membrane"/>
    <property type="evidence" value="ECO:0007669"/>
    <property type="project" value="UniProtKB-SubCell"/>
</dbReference>
<sequence>MKQPSSPAATSTTHSAATKARTRTRTTSISAATAILHHHPPSPSHPYPTETILHHHPESSATTPFHMHPWSTERAKVAAESEISPPISPRQRAVAGGPQGSEYIEPLQESNLSNSAGHLGRDNHPNSPYTHQSQHQHQHQHQYHYQFQYQHHQRRKSRTSSSTINTTIGPVSAAQLLMSYSRPPSPSSTYSSSDSASDISSASSSYTSLSSVSSSVSSVSSVSCASLSSLPSTAHPFHSLKKLETEKSSNLFLLDTPPSSHVPSPSSPSYPTLAGPLPAELQPIAPFSIPRSKSTRAPYHCTKKSFPQIVREISDLVDGRDKTIKVIQYFAKAFLWLFLSDTKQYAVFASRIKALAKQFSNTRKVLRLGHFVEPMVSTLTIAFALRTNLQRHGLRQTLNKAPSQTWRNTIRDRLGRLNNILGFVQDISDDICCLSTIGVLDKSFLDKAGPWSCRLWMAGVTIDLHENLQTIRDVRKQIESLKHTMMQRDSDQGKDDEERKALSAQYTKLTTKLHWLQVTTVKLTGDFLFCGYDNLHCSFSDGFQAMTGLISGIAGAYKFVGKVMES</sequence>
<keyword evidence="2" id="KW-0472">Membrane</keyword>
<evidence type="ECO:0000256" key="5">
    <source>
        <dbReference type="SAM" id="MobiDB-lite"/>
    </source>
</evidence>
<evidence type="ECO:0000313" key="7">
    <source>
        <dbReference type="Proteomes" id="UP000726737"/>
    </source>
</evidence>
<organism evidence="6 7">
    <name type="scientific">Mortierella polycephala</name>
    <dbReference type="NCBI Taxonomy" id="41804"/>
    <lineage>
        <taxon>Eukaryota</taxon>
        <taxon>Fungi</taxon>
        <taxon>Fungi incertae sedis</taxon>
        <taxon>Mucoromycota</taxon>
        <taxon>Mortierellomycotina</taxon>
        <taxon>Mortierellomycetes</taxon>
        <taxon>Mortierellales</taxon>
        <taxon>Mortierellaceae</taxon>
        <taxon>Mortierella</taxon>
    </lineage>
</organism>
<name>A0A9P6TY32_9FUNG</name>
<evidence type="ECO:0000256" key="4">
    <source>
        <dbReference type="ARBA" id="ARBA00046271"/>
    </source>
</evidence>
<dbReference type="GO" id="GO:0016559">
    <property type="term" value="P:peroxisome fission"/>
    <property type="evidence" value="ECO:0007669"/>
    <property type="project" value="InterPro"/>
</dbReference>
<dbReference type="Pfam" id="PF05648">
    <property type="entry name" value="PEX11"/>
    <property type="match status" value="2"/>
</dbReference>
<dbReference type="PANTHER" id="PTHR12652:SF19">
    <property type="entry name" value="PEROXISOMAL BIOGENESIS FACTOR 11"/>
    <property type="match status" value="1"/>
</dbReference>
<feature type="compositionally biased region" description="Low complexity" evidence="5">
    <location>
        <begin position="257"/>
        <end position="271"/>
    </location>
</feature>
<dbReference type="EMBL" id="JAAAJA010000583">
    <property type="protein sequence ID" value="KAG0251574.1"/>
    <property type="molecule type" value="Genomic_DNA"/>
</dbReference>
<keyword evidence="7" id="KW-1185">Reference proteome</keyword>
<reference evidence="6" key="1">
    <citation type="journal article" date="2020" name="Fungal Divers.">
        <title>Resolving the Mortierellaceae phylogeny through synthesis of multi-gene phylogenetics and phylogenomics.</title>
        <authorList>
            <person name="Vandepol N."/>
            <person name="Liber J."/>
            <person name="Desiro A."/>
            <person name="Na H."/>
            <person name="Kennedy M."/>
            <person name="Barry K."/>
            <person name="Grigoriev I.V."/>
            <person name="Miller A.N."/>
            <person name="O'Donnell K."/>
            <person name="Stajich J.E."/>
            <person name="Bonito G."/>
        </authorList>
    </citation>
    <scope>NUCLEOTIDE SEQUENCE</scope>
    <source>
        <strain evidence="6">KOD948</strain>
    </source>
</reference>
<dbReference type="OrthoDB" id="411017at2759"/>
<feature type="region of interest" description="Disordered" evidence="5">
    <location>
        <begin position="254"/>
        <end position="273"/>
    </location>
</feature>
<feature type="region of interest" description="Disordered" evidence="5">
    <location>
        <begin position="112"/>
        <end position="165"/>
    </location>
</feature>
<gene>
    <name evidence="6" type="ORF">BG011_007512</name>
</gene>
<evidence type="ECO:0000313" key="6">
    <source>
        <dbReference type="EMBL" id="KAG0251574.1"/>
    </source>
</evidence>
<protein>
    <submittedName>
        <fullName evidence="6">Uncharacterized protein</fullName>
    </submittedName>
</protein>
<comment type="caution">
    <text evidence="6">The sequence shown here is derived from an EMBL/GenBank/DDBJ whole genome shotgun (WGS) entry which is preliminary data.</text>
</comment>
<accession>A0A9P6TY32</accession>
<dbReference type="PANTHER" id="PTHR12652">
    <property type="entry name" value="PEROXISOMAL BIOGENESIS FACTOR 11"/>
    <property type="match status" value="1"/>
</dbReference>
<keyword evidence="3" id="KW-0576">Peroxisome</keyword>
<comment type="subcellular location">
    <subcellularLocation>
        <location evidence="4">Peroxisome membrane</location>
    </subcellularLocation>
</comment>
<feature type="region of interest" description="Disordered" evidence="5">
    <location>
        <begin position="179"/>
        <end position="203"/>
    </location>
</feature>
<dbReference type="AlphaFoldDB" id="A0A9P6TY32"/>
<feature type="region of interest" description="Disordered" evidence="5">
    <location>
        <begin position="81"/>
        <end position="100"/>
    </location>
</feature>
<dbReference type="Proteomes" id="UP000726737">
    <property type="component" value="Unassembled WGS sequence"/>
</dbReference>
<evidence type="ECO:0000256" key="3">
    <source>
        <dbReference type="ARBA" id="ARBA00023140"/>
    </source>
</evidence>
<evidence type="ECO:0000256" key="1">
    <source>
        <dbReference type="ARBA" id="ARBA00022593"/>
    </source>
</evidence>